<keyword evidence="12 18" id="KW-0472">Membrane</keyword>
<keyword evidence="3" id="KW-0723">Serine/threonine-protein kinase</keyword>
<comment type="catalytic activity">
    <reaction evidence="17">
        <text>L-seryl-[protein] + ATP = O-phospho-L-seryl-[protein] + ADP + H(+)</text>
        <dbReference type="Rhea" id="RHEA:17989"/>
        <dbReference type="Rhea" id="RHEA-COMP:9863"/>
        <dbReference type="Rhea" id="RHEA-COMP:11604"/>
        <dbReference type="ChEBI" id="CHEBI:15378"/>
        <dbReference type="ChEBI" id="CHEBI:29999"/>
        <dbReference type="ChEBI" id="CHEBI:30616"/>
        <dbReference type="ChEBI" id="CHEBI:83421"/>
        <dbReference type="ChEBI" id="CHEBI:456216"/>
        <dbReference type="EC" id="2.7.11.1"/>
    </reaction>
</comment>
<keyword evidence="14" id="KW-0675">Receptor</keyword>
<dbReference type="InterPro" id="IPR008271">
    <property type="entry name" value="Ser/Thr_kinase_AS"/>
</dbReference>
<dbReference type="FunFam" id="3.30.200.20:FF:000195">
    <property type="entry name" value="G-type lectin S-receptor-like serine/threonine-protein kinase"/>
    <property type="match status" value="3"/>
</dbReference>
<feature type="domain" description="Protein kinase" evidence="20">
    <location>
        <begin position="1904"/>
        <end position="2181"/>
    </location>
</feature>
<keyword evidence="7 19" id="KW-0732">Signal</keyword>
<dbReference type="InterPro" id="IPR003609">
    <property type="entry name" value="Pan_app"/>
</dbReference>
<evidence type="ECO:0000256" key="2">
    <source>
        <dbReference type="ARBA" id="ARBA00012513"/>
    </source>
</evidence>
<dbReference type="Gene3D" id="2.90.10.10">
    <property type="entry name" value="Bulb-type lectin domain"/>
    <property type="match status" value="3"/>
</dbReference>
<dbReference type="SUPFAM" id="SSF51110">
    <property type="entry name" value="alpha-D-mannose-specific plant lectins"/>
    <property type="match status" value="3"/>
</dbReference>
<keyword evidence="24" id="KW-1185">Reference proteome</keyword>
<dbReference type="PROSITE" id="PS50927">
    <property type="entry name" value="BULB_LECTIN"/>
    <property type="match status" value="3"/>
</dbReference>
<evidence type="ECO:0000256" key="8">
    <source>
        <dbReference type="ARBA" id="ARBA00022741"/>
    </source>
</evidence>
<feature type="domain" description="Apple" evidence="22">
    <location>
        <begin position="312"/>
        <end position="392"/>
    </location>
</feature>
<dbReference type="CDD" id="cd14066">
    <property type="entry name" value="STKc_IRAK"/>
    <property type="match status" value="1"/>
</dbReference>
<dbReference type="Pfam" id="PF08276">
    <property type="entry name" value="PAN_2"/>
    <property type="match status" value="3"/>
</dbReference>
<feature type="domain" description="Bulb-type lectin" evidence="21">
    <location>
        <begin position="707"/>
        <end position="832"/>
    </location>
</feature>
<dbReference type="SMART" id="SM00220">
    <property type="entry name" value="S_TKc"/>
    <property type="match status" value="3"/>
</dbReference>
<dbReference type="Pfam" id="PF11883">
    <property type="entry name" value="DUF3403"/>
    <property type="match status" value="1"/>
</dbReference>
<keyword evidence="11 18" id="KW-1133">Transmembrane helix</keyword>
<evidence type="ECO:0000256" key="18">
    <source>
        <dbReference type="SAM" id="Phobius"/>
    </source>
</evidence>
<feature type="domain" description="Bulb-type lectin" evidence="21">
    <location>
        <begin position="1413"/>
        <end position="1536"/>
    </location>
</feature>
<evidence type="ECO:0000256" key="7">
    <source>
        <dbReference type="ARBA" id="ARBA00022729"/>
    </source>
</evidence>
<comment type="catalytic activity">
    <reaction evidence="16">
        <text>L-threonyl-[protein] + ATP = O-phospho-L-threonyl-[protein] + ADP + H(+)</text>
        <dbReference type="Rhea" id="RHEA:46608"/>
        <dbReference type="Rhea" id="RHEA-COMP:11060"/>
        <dbReference type="Rhea" id="RHEA-COMP:11605"/>
        <dbReference type="ChEBI" id="CHEBI:15378"/>
        <dbReference type="ChEBI" id="CHEBI:30013"/>
        <dbReference type="ChEBI" id="CHEBI:30616"/>
        <dbReference type="ChEBI" id="CHEBI:61977"/>
        <dbReference type="ChEBI" id="CHEBI:456216"/>
        <dbReference type="EC" id="2.7.11.1"/>
    </reaction>
</comment>
<feature type="signal peptide" evidence="19">
    <location>
        <begin position="1"/>
        <end position="27"/>
    </location>
</feature>
<name>A0A484M1A5_9ASTE</name>
<evidence type="ECO:0000256" key="14">
    <source>
        <dbReference type="ARBA" id="ARBA00023170"/>
    </source>
</evidence>
<evidence type="ECO:0000259" key="21">
    <source>
        <dbReference type="PROSITE" id="PS50927"/>
    </source>
</evidence>
<dbReference type="SMART" id="SM00473">
    <property type="entry name" value="PAN_AP"/>
    <property type="match status" value="3"/>
</dbReference>
<keyword evidence="10" id="KW-0067">ATP-binding</keyword>
<dbReference type="Gene3D" id="3.30.200.20">
    <property type="entry name" value="Phosphorylase Kinase, domain 1"/>
    <property type="match status" value="3"/>
</dbReference>
<feature type="domain" description="Bulb-type lectin" evidence="21">
    <location>
        <begin position="29"/>
        <end position="151"/>
    </location>
</feature>
<accession>A0A484M1A5</accession>
<organism evidence="23 24">
    <name type="scientific">Cuscuta campestris</name>
    <dbReference type="NCBI Taxonomy" id="132261"/>
    <lineage>
        <taxon>Eukaryota</taxon>
        <taxon>Viridiplantae</taxon>
        <taxon>Streptophyta</taxon>
        <taxon>Embryophyta</taxon>
        <taxon>Tracheophyta</taxon>
        <taxon>Spermatophyta</taxon>
        <taxon>Magnoliopsida</taxon>
        <taxon>eudicotyledons</taxon>
        <taxon>Gunneridae</taxon>
        <taxon>Pentapetalae</taxon>
        <taxon>asterids</taxon>
        <taxon>lamiids</taxon>
        <taxon>Solanales</taxon>
        <taxon>Convolvulaceae</taxon>
        <taxon>Cuscuteae</taxon>
        <taxon>Cuscuta</taxon>
        <taxon>Cuscuta subgen. Grammica</taxon>
        <taxon>Cuscuta sect. Cleistogrammica</taxon>
    </lineage>
</organism>
<dbReference type="Proteomes" id="UP000595140">
    <property type="component" value="Unassembled WGS sequence"/>
</dbReference>
<dbReference type="GO" id="GO:0048544">
    <property type="term" value="P:recognition of pollen"/>
    <property type="evidence" value="ECO:0007669"/>
    <property type="project" value="InterPro"/>
</dbReference>
<dbReference type="InterPro" id="IPR000719">
    <property type="entry name" value="Prot_kinase_dom"/>
</dbReference>
<dbReference type="CDD" id="cd00028">
    <property type="entry name" value="B_lectin"/>
    <property type="match status" value="3"/>
</dbReference>
<evidence type="ECO:0000256" key="6">
    <source>
        <dbReference type="ARBA" id="ARBA00022692"/>
    </source>
</evidence>
<dbReference type="InterPro" id="IPR011009">
    <property type="entry name" value="Kinase-like_dom_sf"/>
</dbReference>
<keyword evidence="8" id="KW-0547">Nucleotide-binding</keyword>
<evidence type="ECO:0000256" key="4">
    <source>
        <dbReference type="ARBA" id="ARBA00022553"/>
    </source>
</evidence>
<dbReference type="PROSITE" id="PS00108">
    <property type="entry name" value="PROTEIN_KINASE_ST"/>
    <property type="match status" value="3"/>
</dbReference>
<comment type="subcellular location">
    <subcellularLocation>
        <location evidence="1">Membrane</location>
        <topology evidence="1">Single-pass membrane protein</topology>
    </subcellularLocation>
</comment>
<feature type="domain" description="Protein kinase" evidence="20">
    <location>
        <begin position="1160"/>
        <end position="1440"/>
    </location>
</feature>
<dbReference type="EMBL" id="OOIL02002358">
    <property type="protein sequence ID" value="VFQ82561.1"/>
    <property type="molecule type" value="Genomic_DNA"/>
</dbReference>
<evidence type="ECO:0000256" key="12">
    <source>
        <dbReference type="ARBA" id="ARBA00023136"/>
    </source>
</evidence>
<dbReference type="Gene3D" id="3.50.4.10">
    <property type="entry name" value="Hepatocyte Growth Factor"/>
    <property type="match status" value="3"/>
</dbReference>
<dbReference type="InterPro" id="IPR036426">
    <property type="entry name" value="Bulb-type_lectin_dom_sf"/>
</dbReference>
<dbReference type="Pfam" id="PF00954">
    <property type="entry name" value="S_locus_glycop"/>
    <property type="match status" value="3"/>
</dbReference>
<evidence type="ECO:0000256" key="9">
    <source>
        <dbReference type="ARBA" id="ARBA00022777"/>
    </source>
</evidence>
<dbReference type="PROSITE" id="PS51257">
    <property type="entry name" value="PROKAR_LIPOPROTEIN"/>
    <property type="match status" value="1"/>
</dbReference>
<dbReference type="Pfam" id="PF07714">
    <property type="entry name" value="PK_Tyr_Ser-Thr"/>
    <property type="match status" value="3"/>
</dbReference>
<dbReference type="PANTHER" id="PTHR32444">
    <property type="entry name" value="BULB-TYPE LECTIN DOMAIN-CONTAINING PROTEIN"/>
    <property type="match status" value="1"/>
</dbReference>
<evidence type="ECO:0000256" key="13">
    <source>
        <dbReference type="ARBA" id="ARBA00023157"/>
    </source>
</evidence>
<keyword evidence="6 18" id="KW-0812">Transmembrane</keyword>
<dbReference type="PROSITE" id="PS50948">
    <property type="entry name" value="PAN"/>
    <property type="match status" value="3"/>
</dbReference>
<dbReference type="InterPro" id="IPR001480">
    <property type="entry name" value="Bulb-type_lectin_dom"/>
</dbReference>
<dbReference type="InterPro" id="IPR000858">
    <property type="entry name" value="S_locus_glycoprot_dom"/>
</dbReference>
<dbReference type="CDD" id="cd01098">
    <property type="entry name" value="PAN_AP_plant"/>
    <property type="match status" value="3"/>
</dbReference>
<sequence length="2223" mass="249351">MEKPVESFPFPILLVISSCLFLVPISGQTDTITSSQSLKDGQTTVSSSGTFELGFFSPPNSLYRYVGIWYKATDRTPVWVANRQAPLRNKNGILRIIHPAGVLAILDTSKRIVWSTNASTRPVVNPVAELLETGNLVVRDRDDENPENFVWQSFYYPTNTLLAGMKLGKNLTSGLEMYLSSWKSADDPSPGDYTYHCDSSGYPQDILRKGSKDEIYYIYELANKSVISTLVVNPDGDTGRRTWVDKTRSWQNYHSVKADDCDMYGMCGAYGTCNVLDSPVCRCLDRFVPRHQEDWERADWSAGCVREAALNCTGDGFLKYAGVKLPDTNISRYNETMLLDECQSVCAKNCSCMAYSSLDIRNGGSGCLLWMGDLVDTRQLSEDGQEIYIRMAHSALLGGSAKTSRRQIFTVGLPLIIAAVLVSLVFGTVFCFRKKRMTPKITNNVFAAQNYKESSGGRHTEDLDLPQFDLYTLTLATDQFSIYNKIGEGGFGPVYKGVLEGGQEIAVKRLSEASKQGLREFKNEVICIAKLQHRNLVKLLGCCIQGEETMLVYEYMPNRSLDMFIFDEERSGLLDWPKRSNIINGIARGLMYLHQDSRLRIIHRDLKTSNILLDIDMNPKISNFGMARSFGGSETGANTVRVVGTYGYMSPEYAIDGVFSVKSDVFSFGVLVLEIISGKKNRHFVHPDHHLNLLGHAWTLYNENRSLGLVYPRLIVSCDPAETILSSVGTFKLGFFSPPNSLNRYVGIWYKVTDQTPVWVANRQAPLTSTTGILRINHPRGTLSLLDSSSNQTLWSTNASPRAVTNPVAQLLETGNLVVRERDDENPENFIWQSFNYPTNTLLAGMKHGKNMASGLEVYLSSWKSLQDPSPGDYTFHCDSSRYPQDILRKGSKVVYRTGPWNGLHWSGVPHLVNNTVTSFSFVMNKDEIYYIYELVNKSVISTLVVNPDGDTGRQIWVEKTWSWQTYHSVKADDCDTYGLCGAYGTCNILESPVCRCLDKFVPRHQEDWARADWSAGCVREAPLNCAGDGFLKYTGVKLPDTNISRYNETMSLDECEGVCASNCSCMAYSSLDVRNGGSGCLLWMGDLVDTRQLSEGGQEIYIRVARSALLVFGSIFRFRKRRMTLKFTNYKESSGGRHTEDLDLPQFDLYTLTLATDQFSIHNKIGEGGFGPVYKVVLEGGQEIAVKRLSEASKQGLREFKNEVICIAKLQHRNLVKLLGCCIQGEETILVYEYMPNKSLDMFIFDEERSGLLDWPKRSNIINGIARGLMYLHQDSRLRIIHRDLKTSNILLDIDMNPKISDFGMARSFGGSEIGANTMRVVGTYGYMSPEYAIDGIFSIKSDVFSFGVLVLEIISGKKNRHFVHPDHHLNLLGHRSGRQRVIMEKPAESFPILPLILISAWLFLVPISGQSDTITSSQFIKDGQTIVSSAGTFELGFFSPPNSLNRYVGIWYKATDRTPVWVANRQAPLKNKNGIIRTILPAGVLAILDTSSNRTLWSTDASPRPVMNPVAQLLETGNLVVRERDDENPENFIWQSFNYPTNMLLAGMKLGKNMASGLEAYLSSWKSVEDPSPGDYTFHCDSSGYPQDILRKGSKVVYRTGPWNGLRWSGAPNMVNNSLISFRLVKNKDATYYYTYELVNKSLISTLVVNPDGDTGRRTWVEKTRSWQTYHSFKADDCDTYGLCGAYGTCNVLESPVCHCLDKFVPRHQEDWDRADWSAGCVREAALNCTGDGFLKYTGVKLPDTNISRYNETMSLDECESVCAKNCSCMAYSSLSIRNGGSGCLLWMGDLVDTRQLSQGGQEIYIRMAHSALLLEGSTQRKTRRRRRKIITVGLPLTLVAALVAIVFGTIFCLKKRRMSPETTKNVFAAHNYKESSGGTHGEDLDLPQFDLYTLTLATDQFSIHNKIGEGGFGPVYKGVLKGGQEIAVKRLSEASKQGLREFRNEVICITKLQHRNLVKLLGCCIQGVETMLVYEYMPNKSLDLFIFDEKRSGLLDWPKRFNIINGIARGLVYLHQDSRLRIIHRDLKTSNILLDIDMNPKISDFGMARCFRGSETGANTMRVVGTYGYMSPEYAVDGIFSVKSDVFSFGVLVLEIISGKRNRHFVHPDHHLNLLGHAWTLYKDNRSLDLIDPRLIGSCDLTEVTRSIHIALLCVQQSPDDRPNMPSVVWKLSNEGVLPEAKLPGFFTERRVASTDEHYSWRTQNLSSINDVTITLLDAR</sequence>
<dbReference type="GO" id="GO:0016020">
    <property type="term" value="C:membrane"/>
    <property type="evidence" value="ECO:0007669"/>
    <property type="project" value="UniProtKB-SubCell"/>
</dbReference>
<dbReference type="SMART" id="SM00108">
    <property type="entry name" value="B_lectin"/>
    <property type="match status" value="3"/>
</dbReference>
<dbReference type="Gene3D" id="1.10.510.10">
    <property type="entry name" value="Transferase(Phosphotransferase) domain 1"/>
    <property type="match status" value="3"/>
</dbReference>
<evidence type="ECO:0000259" key="20">
    <source>
        <dbReference type="PROSITE" id="PS50011"/>
    </source>
</evidence>
<reference evidence="23 24" key="1">
    <citation type="submission" date="2018-04" db="EMBL/GenBank/DDBJ databases">
        <authorList>
            <person name="Vogel A."/>
        </authorList>
    </citation>
    <scope>NUCLEOTIDE SEQUENCE [LARGE SCALE GENOMIC DNA]</scope>
</reference>
<evidence type="ECO:0000256" key="11">
    <source>
        <dbReference type="ARBA" id="ARBA00022989"/>
    </source>
</evidence>
<evidence type="ECO:0000256" key="5">
    <source>
        <dbReference type="ARBA" id="ARBA00022679"/>
    </source>
</evidence>
<evidence type="ECO:0000256" key="17">
    <source>
        <dbReference type="ARBA" id="ARBA00048679"/>
    </source>
</evidence>
<evidence type="ECO:0000256" key="10">
    <source>
        <dbReference type="ARBA" id="ARBA00022840"/>
    </source>
</evidence>
<keyword evidence="5" id="KW-0808">Transferase</keyword>
<dbReference type="OrthoDB" id="1291562at2759"/>
<dbReference type="Pfam" id="PF01453">
    <property type="entry name" value="B_lectin"/>
    <property type="match status" value="3"/>
</dbReference>
<dbReference type="PROSITE" id="PS50011">
    <property type="entry name" value="PROTEIN_KINASE_DOM"/>
    <property type="match status" value="3"/>
</dbReference>
<feature type="domain" description="Protein kinase" evidence="20">
    <location>
        <begin position="480"/>
        <end position="819"/>
    </location>
</feature>
<evidence type="ECO:0000313" key="24">
    <source>
        <dbReference type="Proteomes" id="UP000595140"/>
    </source>
</evidence>
<keyword evidence="13" id="KW-1015">Disulfide bond</keyword>
<evidence type="ECO:0000256" key="3">
    <source>
        <dbReference type="ARBA" id="ARBA00022527"/>
    </source>
</evidence>
<dbReference type="InterPro" id="IPR001245">
    <property type="entry name" value="Ser-Thr/Tyr_kinase_cat_dom"/>
</dbReference>
<feature type="transmembrane region" description="Helical" evidence="18">
    <location>
        <begin position="1832"/>
        <end position="1856"/>
    </location>
</feature>
<dbReference type="FunFam" id="1.10.510.10:FF:000060">
    <property type="entry name" value="G-type lectin S-receptor-like serine/threonine-protein kinase"/>
    <property type="match status" value="3"/>
</dbReference>
<evidence type="ECO:0000259" key="22">
    <source>
        <dbReference type="PROSITE" id="PS50948"/>
    </source>
</evidence>
<dbReference type="SUPFAM" id="SSF56112">
    <property type="entry name" value="Protein kinase-like (PK-like)"/>
    <property type="match status" value="3"/>
</dbReference>
<evidence type="ECO:0000256" key="15">
    <source>
        <dbReference type="ARBA" id="ARBA00023180"/>
    </source>
</evidence>
<dbReference type="FunFam" id="3.50.4.10:FF:000002">
    <property type="entry name" value="G-type lectin S-receptor-like serine/threonine-protein kinase"/>
    <property type="match status" value="1"/>
</dbReference>
<protein>
    <recommendedName>
        <fullName evidence="2">non-specific serine/threonine protein kinase</fullName>
        <ecNumber evidence="2">2.7.11.1</ecNumber>
    </recommendedName>
</protein>
<keyword evidence="15" id="KW-0325">Glycoprotein</keyword>
<dbReference type="InterPro" id="IPR021820">
    <property type="entry name" value="S-locus_recpt_kinase_C"/>
</dbReference>
<feature type="chain" id="PRO_5019805142" description="non-specific serine/threonine protein kinase" evidence="19">
    <location>
        <begin position="28"/>
        <end position="2223"/>
    </location>
</feature>
<feature type="domain" description="Apple" evidence="22">
    <location>
        <begin position="1731"/>
        <end position="1811"/>
    </location>
</feature>
<dbReference type="FunFam" id="2.90.10.10:FF:000001">
    <property type="entry name" value="G-type lectin S-receptor-like serine/threonine-protein kinase"/>
    <property type="match status" value="2"/>
</dbReference>
<dbReference type="EC" id="2.7.11.1" evidence="2"/>
<gene>
    <name evidence="23" type="ORF">CCAM_LOCUS24337</name>
</gene>
<feature type="transmembrane region" description="Helical" evidence="18">
    <location>
        <begin position="411"/>
        <end position="432"/>
    </location>
</feature>
<feature type="domain" description="Apple" evidence="22">
    <location>
        <begin position="1026"/>
        <end position="1106"/>
    </location>
</feature>
<dbReference type="PANTHER" id="PTHR32444:SF107">
    <property type="entry name" value="RECEPTOR-LIKE SERINE_THREONINE-PROTEIN KINASE"/>
    <property type="match status" value="1"/>
</dbReference>
<dbReference type="GO" id="GO:0004674">
    <property type="term" value="F:protein serine/threonine kinase activity"/>
    <property type="evidence" value="ECO:0007669"/>
    <property type="project" value="UniProtKB-KW"/>
</dbReference>
<evidence type="ECO:0000256" key="19">
    <source>
        <dbReference type="SAM" id="SignalP"/>
    </source>
</evidence>
<dbReference type="GO" id="GO:0005524">
    <property type="term" value="F:ATP binding"/>
    <property type="evidence" value="ECO:0007669"/>
    <property type="project" value="UniProtKB-KW"/>
</dbReference>
<proteinExistence type="predicted"/>
<feature type="transmembrane region" description="Helical" evidence="18">
    <location>
        <begin position="1392"/>
        <end position="1411"/>
    </location>
</feature>
<evidence type="ECO:0000313" key="23">
    <source>
        <dbReference type="EMBL" id="VFQ82561.1"/>
    </source>
</evidence>
<evidence type="ECO:0000256" key="16">
    <source>
        <dbReference type="ARBA" id="ARBA00047899"/>
    </source>
</evidence>
<keyword evidence="4" id="KW-0597">Phosphoprotein</keyword>
<evidence type="ECO:0000256" key="1">
    <source>
        <dbReference type="ARBA" id="ARBA00004167"/>
    </source>
</evidence>
<keyword evidence="9" id="KW-0418">Kinase</keyword>